<dbReference type="PANTHER" id="PTHR30523">
    <property type="entry name" value="PHOSPHOENOLPYRUVATE CARBOXYLASE"/>
    <property type="match status" value="1"/>
</dbReference>
<dbReference type="InterPro" id="IPR021135">
    <property type="entry name" value="PEP_COase"/>
</dbReference>
<feature type="non-terminal residue" evidence="3">
    <location>
        <position position="1"/>
    </location>
</feature>
<keyword evidence="3" id="KW-0456">Lyase</keyword>
<dbReference type="GO" id="GO:0008964">
    <property type="term" value="F:phosphoenolpyruvate carboxylase activity"/>
    <property type="evidence" value="ECO:0007669"/>
    <property type="project" value="UniProtKB-EC"/>
</dbReference>
<proteinExistence type="predicted"/>
<dbReference type="EMBL" id="JBHTIR010001368">
    <property type="protein sequence ID" value="MFD0852460.1"/>
    <property type="molecule type" value="Genomic_DNA"/>
</dbReference>
<comment type="caution">
    <text evidence="3">The sequence shown here is derived from an EMBL/GenBank/DDBJ whole genome shotgun (WGS) entry which is preliminary data.</text>
</comment>
<dbReference type="Proteomes" id="UP001597083">
    <property type="component" value="Unassembled WGS sequence"/>
</dbReference>
<evidence type="ECO:0000256" key="2">
    <source>
        <dbReference type="ARBA" id="ARBA00022419"/>
    </source>
</evidence>
<comment type="function">
    <text evidence="1">Forms oxaloacetate, a four-carbon dicarboxylic acid source for the tricarboxylic acid cycle.</text>
</comment>
<sequence length="143" mass="15697">LAAVSSDGSDLAELREAYETWPLFASLLDNAEMSLAKADRSIAERYLALGGRPELTETVLAEYDRTRSLVLAVTGHERLLENRKVLSRAVELRNPYVDALSHLQLRALKALREDAADGTEREHLEDLLLLTVNGVAAGLQNTG</sequence>
<keyword evidence="4" id="KW-1185">Reference proteome</keyword>
<name>A0ABW3CD43_9ACTN</name>
<dbReference type="InterPro" id="IPR015813">
    <property type="entry name" value="Pyrv/PenolPyrv_kinase-like_dom"/>
</dbReference>
<dbReference type="Pfam" id="PF00311">
    <property type="entry name" value="PEPcase"/>
    <property type="match status" value="1"/>
</dbReference>
<evidence type="ECO:0000313" key="3">
    <source>
        <dbReference type="EMBL" id="MFD0852460.1"/>
    </source>
</evidence>
<accession>A0ABW3CD43</accession>
<gene>
    <name evidence="3" type="ORF">ACFQ07_09515</name>
</gene>
<evidence type="ECO:0000256" key="1">
    <source>
        <dbReference type="ARBA" id="ARBA00003670"/>
    </source>
</evidence>
<protein>
    <recommendedName>
        <fullName evidence="2">Phosphoenolpyruvate carboxylase</fullName>
    </recommendedName>
</protein>
<dbReference type="PANTHER" id="PTHR30523:SF6">
    <property type="entry name" value="PHOSPHOENOLPYRUVATE CARBOXYLASE"/>
    <property type="match status" value="1"/>
</dbReference>
<reference evidence="4" key="1">
    <citation type="journal article" date="2019" name="Int. J. Syst. Evol. Microbiol.">
        <title>The Global Catalogue of Microorganisms (GCM) 10K type strain sequencing project: providing services to taxonomists for standard genome sequencing and annotation.</title>
        <authorList>
            <consortium name="The Broad Institute Genomics Platform"/>
            <consortium name="The Broad Institute Genome Sequencing Center for Infectious Disease"/>
            <person name="Wu L."/>
            <person name="Ma J."/>
        </authorList>
    </citation>
    <scope>NUCLEOTIDE SEQUENCE [LARGE SCALE GENOMIC DNA]</scope>
    <source>
        <strain evidence="4">JCM 31696</strain>
    </source>
</reference>
<organism evidence="3 4">
    <name type="scientific">Actinomadura adrarensis</name>
    <dbReference type="NCBI Taxonomy" id="1819600"/>
    <lineage>
        <taxon>Bacteria</taxon>
        <taxon>Bacillati</taxon>
        <taxon>Actinomycetota</taxon>
        <taxon>Actinomycetes</taxon>
        <taxon>Streptosporangiales</taxon>
        <taxon>Thermomonosporaceae</taxon>
        <taxon>Actinomadura</taxon>
    </lineage>
</organism>
<evidence type="ECO:0000313" key="4">
    <source>
        <dbReference type="Proteomes" id="UP001597083"/>
    </source>
</evidence>
<dbReference type="SUPFAM" id="SSF51621">
    <property type="entry name" value="Phosphoenolpyruvate/pyruvate domain"/>
    <property type="match status" value="1"/>
</dbReference>